<feature type="transmembrane region" description="Helical" evidence="1">
    <location>
        <begin position="385"/>
        <end position="406"/>
    </location>
</feature>
<dbReference type="SUPFAM" id="SSF48452">
    <property type="entry name" value="TPR-like"/>
    <property type="match status" value="1"/>
</dbReference>
<evidence type="ECO:0000313" key="3">
    <source>
        <dbReference type="EMBL" id="PUV24402.1"/>
    </source>
</evidence>
<name>A0A363NUB1_9SPHI</name>
<dbReference type="AlphaFoldDB" id="A0A363NUB1"/>
<keyword evidence="1" id="KW-0472">Membrane</keyword>
<dbReference type="GO" id="GO:0003700">
    <property type="term" value="F:DNA-binding transcription factor activity"/>
    <property type="evidence" value="ECO:0007669"/>
    <property type="project" value="InterPro"/>
</dbReference>
<dbReference type="PROSITE" id="PS01124">
    <property type="entry name" value="HTH_ARAC_FAMILY_2"/>
    <property type="match status" value="1"/>
</dbReference>
<dbReference type="OrthoDB" id="704028at2"/>
<comment type="caution">
    <text evidence="3">The sequence shown here is derived from an EMBL/GenBank/DDBJ whole genome shotgun (WGS) entry which is preliminary data.</text>
</comment>
<dbReference type="Pfam" id="PF12833">
    <property type="entry name" value="HTH_18"/>
    <property type="match status" value="1"/>
</dbReference>
<dbReference type="SMART" id="SM00342">
    <property type="entry name" value="HTH_ARAC"/>
    <property type="match status" value="1"/>
</dbReference>
<dbReference type="InterPro" id="IPR018060">
    <property type="entry name" value="HTH_AraC"/>
</dbReference>
<evidence type="ECO:0000256" key="1">
    <source>
        <dbReference type="SAM" id="Phobius"/>
    </source>
</evidence>
<reference evidence="3 4" key="1">
    <citation type="submission" date="2018-04" db="EMBL/GenBank/DDBJ databases">
        <title>Sphingobacterium sp. M46 Genome.</title>
        <authorList>
            <person name="Cheng J."/>
            <person name="Li Y."/>
        </authorList>
    </citation>
    <scope>NUCLEOTIDE SEQUENCE [LARGE SCALE GENOMIC DNA]</scope>
    <source>
        <strain evidence="3 4">M46</strain>
    </source>
</reference>
<evidence type="ECO:0000313" key="4">
    <source>
        <dbReference type="Proteomes" id="UP000250831"/>
    </source>
</evidence>
<proteinExistence type="predicted"/>
<keyword evidence="4" id="KW-1185">Reference proteome</keyword>
<sequence>MNRLIIQFLTMLLLFLCESLFAQKEKLSDFYLIQRQYENLPENDSSALPLVEKLIWKAKVEKNQMQLFLGYTDARYHTPDPQIKLKYADSAIHVAVAKKDDSLLSSAYLSKGVVYYFYLKKYKLALNEYLKAFEKNKKNKDPYYRNKIKYHISVVKSYIGYYKESLSELEEARSFFENEIKREMHPNLMFGNQRGYNNTLHHMAVCYRNLRNFKKSDSLVALGLANTSKNEAYKQEHSYFLKEDGIRKYRKKDYDGAIKTFQSALPTLIDINDFAWLTVTYSYLGKSKWANGKVEEAITDFEKIDSIFNRHSFVLPEVRDVYEDLIVYYSENKNSERALYYTKQLLRVDKVLEQDFLYLSSKIHREYDSDRLLQEKEREERRVSVTGWIFIIIFFTCVFVGCYYILRLRSRKKVIGRNSFFGIILGGDSFNANQDGTFRIRHYSRTEIGQDIVDDILYKLSEFEMNKEFLQGKIKLKSLAKKFDVNQNYLSNVINEHKGASFNRYISELRISYITERLKSDRKYRNYSSETLAKECGIASRTNFSALFSEINGISFTEFINKYKNELKSEII</sequence>
<keyword evidence="1" id="KW-0812">Transmembrane</keyword>
<evidence type="ECO:0000259" key="2">
    <source>
        <dbReference type="PROSITE" id="PS01124"/>
    </source>
</evidence>
<dbReference type="GO" id="GO:0043565">
    <property type="term" value="F:sequence-specific DNA binding"/>
    <property type="evidence" value="ECO:0007669"/>
    <property type="project" value="InterPro"/>
</dbReference>
<dbReference type="Gene3D" id="1.25.40.10">
    <property type="entry name" value="Tetratricopeptide repeat domain"/>
    <property type="match status" value="2"/>
</dbReference>
<accession>A0A363NUB1</accession>
<organism evidence="3 4">
    <name type="scientific">Sphingobacterium athyrii</name>
    <dbReference type="NCBI Taxonomy" id="2152717"/>
    <lineage>
        <taxon>Bacteria</taxon>
        <taxon>Pseudomonadati</taxon>
        <taxon>Bacteroidota</taxon>
        <taxon>Sphingobacteriia</taxon>
        <taxon>Sphingobacteriales</taxon>
        <taxon>Sphingobacteriaceae</taxon>
        <taxon>Sphingobacterium</taxon>
    </lineage>
</organism>
<dbReference type="EMBL" id="QCXX01000003">
    <property type="protein sequence ID" value="PUV24402.1"/>
    <property type="molecule type" value="Genomic_DNA"/>
</dbReference>
<dbReference type="Gene3D" id="1.10.10.60">
    <property type="entry name" value="Homeodomain-like"/>
    <property type="match status" value="2"/>
</dbReference>
<gene>
    <name evidence="3" type="ORF">DCO56_13740</name>
</gene>
<keyword evidence="1" id="KW-1133">Transmembrane helix</keyword>
<dbReference type="Proteomes" id="UP000250831">
    <property type="component" value="Unassembled WGS sequence"/>
</dbReference>
<dbReference type="InterPro" id="IPR011990">
    <property type="entry name" value="TPR-like_helical_dom_sf"/>
</dbReference>
<feature type="domain" description="HTH araC/xylS-type" evidence="2">
    <location>
        <begin position="455"/>
        <end position="562"/>
    </location>
</feature>
<dbReference type="RefSeq" id="WP_108634328.1">
    <property type="nucleotide sequence ID" value="NZ_QCXX01000003.1"/>
</dbReference>
<protein>
    <submittedName>
        <fullName evidence="3">AraC family transcriptional regulator</fullName>
    </submittedName>
</protein>